<organism evidence="5">
    <name type="scientific">Coptis japonica</name>
    <name type="common">Japanese goldthread</name>
    <dbReference type="NCBI Taxonomy" id="3442"/>
    <lineage>
        <taxon>Eukaryota</taxon>
        <taxon>Viridiplantae</taxon>
        <taxon>Streptophyta</taxon>
        <taxon>Embryophyta</taxon>
        <taxon>Tracheophyta</taxon>
        <taxon>Spermatophyta</taxon>
        <taxon>Magnoliopsida</taxon>
        <taxon>Ranunculales</taxon>
        <taxon>Ranunculaceae</taxon>
        <taxon>Coptidoideae</taxon>
        <taxon>Coptis</taxon>
    </lineage>
</organism>
<evidence type="ECO:0000256" key="4">
    <source>
        <dbReference type="RuleBase" id="RU369052"/>
    </source>
</evidence>
<accession>A0A8V4</accession>
<dbReference type="PANTHER" id="PTHR33543">
    <property type="entry name" value="METALLOTHIONEIN-LIKE PROTEIN 2A"/>
    <property type="match status" value="1"/>
</dbReference>
<dbReference type="PANTHER" id="PTHR33543:SF33">
    <property type="entry name" value="METALLOTHIONEIN-LIKE PROTEIN 2B"/>
    <property type="match status" value="1"/>
</dbReference>
<sequence>MSSCCAGKCGCGDGCKCGSSCTGCKKYPDLGYSGEGTSGETMIIGFAPEKNYFEGSEMSVGAENDGCQCGANCTCNPCNCK</sequence>
<dbReference type="GO" id="GO:0046872">
    <property type="term" value="F:metal ion binding"/>
    <property type="evidence" value="ECO:0007669"/>
    <property type="project" value="UniProtKB-UniRule"/>
</dbReference>
<comment type="similarity">
    <text evidence="1 4">Belongs to the metallothionein superfamily. Type 15 family.</text>
</comment>
<comment type="function">
    <text evidence="4">Metallothioneins have a high content of cysteine residues that bind various heavy metals.</text>
</comment>
<name>A0A8V4_COPJA</name>
<reference evidence="5" key="1">
    <citation type="journal article" date="2007" name="Plant Cell Physiol.">
        <title>Bowman-birk proteinase inhibitor confers heavy metal and multiple drug tolerance in yeast.</title>
        <authorList>
            <person name="Shitan N."/>
            <person name="Horiuchi K."/>
            <person name="Sato F."/>
            <person name="Yazaki K."/>
        </authorList>
    </citation>
    <scope>NUCLEOTIDE SEQUENCE</scope>
</reference>
<proteinExistence type="evidence at transcript level"/>
<keyword evidence="3 4" id="KW-0480">Metal-thiolate cluster</keyword>
<dbReference type="EMBL" id="AB257869">
    <property type="protein sequence ID" value="BAF35950.1"/>
    <property type="molecule type" value="mRNA"/>
</dbReference>
<dbReference type="AlphaFoldDB" id="A0A8V4"/>
<protein>
    <recommendedName>
        <fullName evidence="4">Metallothionein-like protein</fullName>
    </recommendedName>
</protein>
<evidence type="ECO:0000256" key="1">
    <source>
        <dbReference type="ARBA" id="ARBA00005802"/>
    </source>
</evidence>
<evidence type="ECO:0000313" key="5">
    <source>
        <dbReference type="EMBL" id="BAF35950.1"/>
    </source>
</evidence>
<evidence type="ECO:0000256" key="2">
    <source>
        <dbReference type="ARBA" id="ARBA00022723"/>
    </source>
</evidence>
<evidence type="ECO:0000256" key="3">
    <source>
        <dbReference type="ARBA" id="ARBA00022851"/>
    </source>
</evidence>
<dbReference type="InterPro" id="IPR000347">
    <property type="entry name" value="Metalthion_15p"/>
</dbReference>
<dbReference type="Pfam" id="PF01439">
    <property type="entry name" value="Metallothio_2"/>
    <property type="match status" value="1"/>
</dbReference>
<keyword evidence="2 4" id="KW-0479">Metal-binding</keyword>